<protein>
    <submittedName>
        <fullName evidence="2">Uncharacterized protein</fullName>
    </submittedName>
</protein>
<gene>
    <name evidence="2" type="ORF">GCM10023082_12490</name>
</gene>
<proteinExistence type="predicted"/>
<keyword evidence="3" id="KW-1185">Reference proteome</keyword>
<accession>A0ABP7ECK7</accession>
<feature type="region of interest" description="Disordered" evidence="1">
    <location>
        <begin position="54"/>
        <end position="79"/>
    </location>
</feature>
<name>A0ABP7ECK7_9ACTN</name>
<evidence type="ECO:0000313" key="3">
    <source>
        <dbReference type="Proteomes" id="UP001499884"/>
    </source>
</evidence>
<dbReference type="Proteomes" id="UP001499884">
    <property type="component" value="Unassembled WGS sequence"/>
</dbReference>
<organism evidence="2 3">
    <name type="scientific">Streptomyces tremellae</name>
    <dbReference type="NCBI Taxonomy" id="1124239"/>
    <lineage>
        <taxon>Bacteria</taxon>
        <taxon>Bacillati</taxon>
        <taxon>Actinomycetota</taxon>
        <taxon>Actinomycetes</taxon>
        <taxon>Kitasatosporales</taxon>
        <taxon>Streptomycetaceae</taxon>
        <taxon>Streptomyces</taxon>
    </lineage>
</organism>
<comment type="caution">
    <text evidence="2">The sequence shown here is derived from an EMBL/GenBank/DDBJ whole genome shotgun (WGS) entry which is preliminary data.</text>
</comment>
<dbReference type="EMBL" id="BAABEP010000005">
    <property type="protein sequence ID" value="GAA3716330.1"/>
    <property type="molecule type" value="Genomic_DNA"/>
</dbReference>
<evidence type="ECO:0000256" key="1">
    <source>
        <dbReference type="SAM" id="MobiDB-lite"/>
    </source>
</evidence>
<sequence length="79" mass="8684">MPCGTVLVLSITAFWAIGVYATFSSDVGRELTEGRLRWMGRRARRRQCDGRVAPEYRLPDSAGSRSTRGGAAVQEGLRP</sequence>
<evidence type="ECO:0000313" key="2">
    <source>
        <dbReference type="EMBL" id="GAA3716330.1"/>
    </source>
</evidence>
<reference evidence="3" key="1">
    <citation type="journal article" date="2019" name="Int. J. Syst. Evol. Microbiol.">
        <title>The Global Catalogue of Microorganisms (GCM) 10K type strain sequencing project: providing services to taxonomists for standard genome sequencing and annotation.</title>
        <authorList>
            <consortium name="The Broad Institute Genomics Platform"/>
            <consortium name="The Broad Institute Genome Sequencing Center for Infectious Disease"/>
            <person name="Wu L."/>
            <person name="Ma J."/>
        </authorList>
    </citation>
    <scope>NUCLEOTIDE SEQUENCE [LARGE SCALE GENOMIC DNA]</scope>
    <source>
        <strain evidence="3">JCM 30846</strain>
    </source>
</reference>